<dbReference type="Proteomes" id="UP001595724">
    <property type="component" value="Unassembled WGS sequence"/>
</dbReference>
<comment type="caution">
    <text evidence="2">The sequence shown here is derived from an EMBL/GenBank/DDBJ whole genome shotgun (WGS) entry which is preliminary data.</text>
</comment>
<dbReference type="EMBL" id="JBHRYF010000008">
    <property type="protein sequence ID" value="MFC3660457.1"/>
    <property type="molecule type" value="Genomic_DNA"/>
</dbReference>
<dbReference type="SUPFAM" id="SSF48452">
    <property type="entry name" value="TPR-like"/>
    <property type="match status" value="1"/>
</dbReference>
<organism evidence="2 3">
    <name type="scientific">Luteimonas notoginsengisoli</name>
    <dbReference type="NCBI Taxonomy" id="1578200"/>
    <lineage>
        <taxon>Bacteria</taxon>
        <taxon>Pseudomonadati</taxon>
        <taxon>Pseudomonadota</taxon>
        <taxon>Gammaproteobacteria</taxon>
        <taxon>Lysobacterales</taxon>
        <taxon>Lysobacteraceae</taxon>
        <taxon>Luteimonas</taxon>
    </lineage>
</organism>
<keyword evidence="1" id="KW-0732">Signal</keyword>
<keyword evidence="3" id="KW-1185">Reference proteome</keyword>
<proteinExistence type="predicted"/>
<dbReference type="RefSeq" id="WP_386709923.1">
    <property type="nucleotide sequence ID" value="NZ_JBHRYF010000008.1"/>
</dbReference>
<sequence length="218" mass="23856">MKLSIRRRTGALALPLLLVLLVPPALHAQSLPAPKEFYFDGSGSTTQPLVLLPGEDAAVQQRLLKAMKGHGRNAELAAAQLAHIAYAGGRADAGKALYAQVLGDLGNNSQLRAPLLWNYGWDLYRSGDAEGALARWREAGIDTYNNPAWVPPTLALGLWTLDRRGEAVQWYAAAVRTEPQRWNDPANLKALLPDWREEDRAKLAEVAAAWRAAPPTWP</sequence>
<name>A0ABV7UVZ3_9GAMM</name>
<protein>
    <submittedName>
        <fullName evidence="2">Tetratricopeptide repeat protein</fullName>
    </submittedName>
</protein>
<reference evidence="3" key="1">
    <citation type="journal article" date="2019" name="Int. J. Syst. Evol. Microbiol.">
        <title>The Global Catalogue of Microorganisms (GCM) 10K type strain sequencing project: providing services to taxonomists for standard genome sequencing and annotation.</title>
        <authorList>
            <consortium name="The Broad Institute Genomics Platform"/>
            <consortium name="The Broad Institute Genome Sequencing Center for Infectious Disease"/>
            <person name="Wu L."/>
            <person name="Ma J."/>
        </authorList>
    </citation>
    <scope>NUCLEOTIDE SEQUENCE [LARGE SCALE GENOMIC DNA]</scope>
    <source>
        <strain evidence="3">KCTC 42211</strain>
    </source>
</reference>
<accession>A0ABV7UVZ3</accession>
<gene>
    <name evidence="2" type="ORF">ACFOM9_10305</name>
</gene>
<dbReference type="InterPro" id="IPR011990">
    <property type="entry name" value="TPR-like_helical_dom_sf"/>
</dbReference>
<feature type="chain" id="PRO_5046909806" evidence="1">
    <location>
        <begin position="29"/>
        <end position="218"/>
    </location>
</feature>
<feature type="signal peptide" evidence="1">
    <location>
        <begin position="1"/>
        <end position="28"/>
    </location>
</feature>
<evidence type="ECO:0000256" key="1">
    <source>
        <dbReference type="SAM" id="SignalP"/>
    </source>
</evidence>
<evidence type="ECO:0000313" key="3">
    <source>
        <dbReference type="Proteomes" id="UP001595724"/>
    </source>
</evidence>
<evidence type="ECO:0000313" key="2">
    <source>
        <dbReference type="EMBL" id="MFC3660457.1"/>
    </source>
</evidence>